<evidence type="ECO:0000313" key="2">
    <source>
        <dbReference type="Proteomes" id="UP000002415"/>
    </source>
</evidence>
<dbReference type="HOGENOM" id="CLU_1072613_0_0_0"/>
<dbReference type="Proteomes" id="UP000002415">
    <property type="component" value="Chromosome"/>
</dbReference>
<reference evidence="1 2" key="2">
    <citation type="journal article" date="2009" name="Proc. Natl. Acad. Sci. U.S.A.">
        <title>On the chimeric nature, thermophilic origin, and phylogenetic placement of the Thermotogales.</title>
        <authorList>
            <person name="Zhaxybayeva O."/>
            <person name="Swithers K.S."/>
            <person name="Lapierre P."/>
            <person name="Fournier G.P."/>
            <person name="Bickhart D.M."/>
            <person name="DeBoy R.T."/>
            <person name="Nelson K.E."/>
            <person name="Nesbo C.L."/>
            <person name="Doolittle W.F."/>
            <person name="Gogarten J.P."/>
            <person name="Noll K.M."/>
        </authorList>
    </citation>
    <scope>NUCLEOTIDE SEQUENCE [LARGE SCALE GENOMIC DNA]</scope>
    <source>
        <strain evidence="2">ATCC 35602 / DSM 5306 / Rt17-B1</strain>
    </source>
</reference>
<reference evidence="1 2" key="1">
    <citation type="submission" date="2007-07" db="EMBL/GenBank/DDBJ databases">
        <title>Complete sequence of Fervidobacterium nodosum Rt17-B1.</title>
        <authorList>
            <consortium name="US DOE Joint Genome Institute"/>
            <person name="Copeland A."/>
            <person name="Lucas S."/>
            <person name="Lapidus A."/>
            <person name="Barry K."/>
            <person name="Glavina del Rio T."/>
            <person name="Dalin E."/>
            <person name="Tice H."/>
            <person name="Pitluck S."/>
            <person name="Saunders E."/>
            <person name="Brettin T."/>
            <person name="Bruce D."/>
            <person name="Detter J.C."/>
            <person name="Han C."/>
            <person name="Schmutz J."/>
            <person name="Larimer F."/>
            <person name="Land M."/>
            <person name="Hauser L."/>
            <person name="Kyrpides N."/>
            <person name="Mikhailova N."/>
            <person name="Nelson K."/>
            <person name="Gogarten J.P."/>
            <person name="Noll K."/>
            <person name="Richardson P."/>
        </authorList>
    </citation>
    <scope>NUCLEOTIDE SEQUENCE [LARGE SCALE GENOMIC DNA]</scope>
    <source>
        <strain evidence="2">ATCC 35602 / DSM 5306 / Rt17-B1</strain>
    </source>
</reference>
<dbReference type="AlphaFoldDB" id="A7HM19"/>
<protein>
    <submittedName>
        <fullName evidence="1">Uncharacterized protein</fullName>
    </submittedName>
</protein>
<dbReference type="RefSeq" id="WP_011994265.1">
    <property type="nucleotide sequence ID" value="NC_009718.1"/>
</dbReference>
<sequence>MKKVKYASLFLIVILSLLNTSFMFGETLFFNVSPFDNVYGFTLRYNFNFWKFDVRFYLPVDVKIKMGFPQIDAKFSDIIDKFHFEDYPYKVTYDFINQIPFTTFINPAQKVWYSTWLKAGYYGDKLFYIDDNFSIIGDSKNLNVSLNILGYTLFVEKIDNNYIFGAGKGIYAFFGNKSGMGINYVKESLLIYYLLYLADGKINSEFGFSLKGDNFEFNIVNNINSPGINGSIVWKVGEIYVVGRQQGEKVRLAVEFPIW</sequence>
<dbReference type="eggNOG" id="ENOG502ZQKZ">
    <property type="taxonomic scope" value="Bacteria"/>
</dbReference>
<keyword evidence="2" id="KW-1185">Reference proteome</keyword>
<organism evidence="1 2">
    <name type="scientific">Fervidobacterium nodosum (strain ATCC 35602 / DSM 5306 / Rt17-B1)</name>
    <dbReference type="NCBI Taxonomy" id="381764"/>
    <lineage>
        <taxon>Bacteria</taxon>
        <taxon>Thermotogati</taxon>
        <taxon>Thermotogota</taxon>
        <taxon>Thermotogae</taxon>
        <taxon>Thermotogales</taxon>
        <taxon>Fervidobacteriaceae</taxon>
        <taxon>Fervidobacterium</taxon>
    </lineage>
</organism>
<dbReference type="STRING" id="381764.Fnod_1105"/>
<name>A7HM19_FERNB</name>
<dbReference type="OrthoDB" id="42731at2"/>
<accession>A7HM19</accession>
<proteinExistence type="predicted"/>
<dbReference type="EMBL" id="CP000771">
    <property type="protein sequence ID" value="ABS60952.1"/>
    <property type="molecule type" value="Genomic_DNA"/>
</dbReference>
<gene>
    <name evidence="1" type="ordered locus">Fnod_1105</name>
</gene>
<dbReference type="KEGG" id="fno:Fnod_1105"/>
<evidence type="ECO:0000313" key="1">
    <source>
        <dbReference type="EMBL" id="ABS60952.1"/>
    </source>
</evidence>